<evidence type="ECO:0000259" key="6">
    <source>
        <dbReference type="SMART" id="SM00650"/>
    </source>
</evidence>
<proteinExistence type="inferred from homology"/>
<evidence type="ECO:0000256" key="1">
    <source>
        <dbReference type="ARBA" id="ARBA00022603"/>
    </source>
</evidence>
<sequence>MEGCRSDLVKRYNEGRISSAEEPTYGRSVIAVSVTVADTTIVFAVSDYCFHGLRLLLSPASATVVAVPRRIHDGIQRAFTSLSGCLDAIGKHLQGQQGSIHQFLRKKAGLLVGMVDVMFSDVAQPDQVIQGDVLKCDLPYFDICVANIPYQISSPLTFMLLSHRPAFRCVVIMFQREFAMSETIEMYSSNIRKLCQCCSKARVAQ</sequence>
<dbReference type="Pfam" id="PF00398">
    <property type="entry name" value="RrnaAD"/>
    <property type="match status" value="1"/>
</dbReference>
<keyword evidence="3 5" id="KW-0949">S-adenosyl-L-methionine</keyword>
<dbReference type="SMART" id="SM00650">
    <property type="entry name" value="rADc"/>
    <property type="match status" value="1"/>
</dbReference>
<dbReference type="Proteomes" id="UP000655225">
    <property type="component" value="Unassembled WGS sequence"/>
</dbReference>
<dbReference type="SUPFAM" id="SSF53335">
    <property type="entry name" value="S-adenosyl-L-methionine-dependent methyltransferases"/>
    <property type="match status" value="1"/>
</dbReference>
<dbReference type="PANTHER" id="PTHR11727:SF7">
    <property type="entry name" value="DIMETHYLADENOSINE TRANSFERASE-RELATED"/>
    <property type="match status" value="1"/>
</dbReference>
<keyword evidence="2 5" id="KW-0808">Transferase</keyword>
<dbReference type="EMBL" id="JABCRI010000003">
    <property type="protein sequence ID" value="KAF8409197.1"/>
    <property type="molecule type" value="Genomic_DNA"/>
</dbReference>
<dbReference type="PANTHER" id="PTHR11727">
    <property type="entry name" value="DIMETHYLADENOSINE TRANSFERASE"/>
    <property type="match status" value="1"/>
</dbReference>
<keyword evidence="4" id="KW-0694">RNA-binding</keyword>
<evidence type="ECO:0000256" key="3">
    <source>
        <dbReference type="ARBA" id="ARBA00022691"/>
    </source>
</evidence>
<evidence type="ECO:0000256" key="4">
    <source>
        <dbReference type="ARBA" id="ARBA00022884"/>
    </source>
</evidence>
<keyword evidence="1 5" id="KW-0489">Methyltransferase</keyword>
<evidence type="ECO:0000256" key="5">
    <source>
        <dbReference type="RuleBase" id="RU362106"/>
    </source>
</evidence>
<dbReference type="GO" id="GO:0005730">
    <property type="term" value="C:nucleolus"/>
    <property type="evidence" value="ECO:0007669"/>
    <property type="project" value="TreeGrafter"/>
</dbReference>
<feature type="domain" description="Ribosomal RNA adenine methylase transferase N-terminal" evidence="6">
    <location>
        <begin position="85"/>
        <end position="188"/>
    </location>
</feature>
<dbReference type="InterPro" id="IPR020598">
    <property type="entry name" value="rRNA_Ade_methylase_Trfase_N"/>
</dbReference>
<comment type="similarity">
    <text evidence="5">Belongs to the class I-like SAM-binding methyltransferase superfamily. rRNA adenine N(6)-methyltransferase family.</text>
</comment>
<keyword evidence="5" id="KW-0698">rRNA processing</keyword>
<dbReference type="InterPro" id="IPR001737">
    <property type="entry name" value="KsgA/Erm"/>
</dbReference>
<keyword evidence="8" id="KW-1185">Reference proteome</keyword>
<accession>A0A834ZMW5</accession>
<gene>
    <name evidence="7" type="ORF">HHK36_005271</name>
</gene>
<dbReference type="AlphaFoldDB" id="A0A834ZMW5"/>
<name>A0A834ZMW5_TETSI</name>
<dbReference type="OrthoDB" id="74991at2759"/>
<dbReference type="InterPro" id="IPR029063">
    <property type="entry name" value="SAM-dependent_MTases_sf"/>
</dbReference>
<evidence type="ECO:0000313" key="7">
    <source>
        <dbReference type="EMBL" id="KAF8409197.1"/>
    </source>
</evidence>
<dbReference type="EC" id="2.1.1.-" evidence="5"/>
<organism evidence="7 8">
    <name type="scientific">Tetracentron sinense</name>
    <name type="common">Spur-leaf</name>
    <dbReference type="NCBI Taxonomy" id="13715"/>
    <lineage>
        <taxon>Eukaryota</taxon>
        <taxon>Viridiplantae</taxon>
        <taxon>Streptophyta</taxon>
        <taxon>Embryophyta</taxon>
        <taxon>Tracheophyta</taxon>
        <taxon>Spermatophyta</taxon>
        <taxon>Magnoliopsida</taxon>
        <taxon>Trochodendrales</taxon>
        <taxon>Trochodendraceae</taxon>
        <taxon>Tetracentron</taxon>
    </lineage>
</organism>
<dbReference type="Gene3D" id="3.40.50.150">
    <property type="entry name" value="Vaccinia Virus protein VP39"/>
    <property type="match status" value="1"/>
</dbReference>
<dbReference type="GO" id="GO:0000179">
    <property type="term" value="F:rRNA (adenine-N6,N6-)-dimethyltransferase activity"/>
    <property type="evidence" value="ECO:0007669"/>
    <property type="project" value="InterPro"/>
</dbReference>
<comment type="caution">
    <text evidence="7">The sequence shown here is derived from an EMBL/GenBank/DDBJ whole genome shotgun (WGS) entry which is preliminary data.</text>
</comment>
<dbReference type="GO" id="GO:0003723">
    <property type="term" value="F:RNA binding"/>
    <property type="evidence" value="ECO:0007669"/>
    <property type="project" value="UniProtKB-KW"/>
</dbReference>
<evidence type="ECO:0000256" key="2">
    <source>
        <dbReference type="ARBA" id="ARBA00022679"/>
    </source>
</evidence>
<reference evidence="7 8" key="1">
    <citation type="submission" date="2020-04" db="EMBL/GenBank/DDBJ databases">
        <title>Plant Genome Project.</title>
        <authorList>
            <person name="Zhang R.-G."/>
        </authorList>
    </citation>
    <scope>NUCLEOTIDE SEQUENCE [LARGE SCALE GENOMIC DNA]</scope>
    <source>
        <strain evidence="7">YNK0</strain>
        <tissue evidence="7">Leaf</tissue>
    </source>
</reference>
<evidence type="ECO:0000313" key="8">
    <source>
        <dbReference type="Proteomes" id="UP000655225"/>
    </source>
</evidence>
<protein>
    <recommendedName>
        <fullName evidence="5">rRNA adenine N(6)-methyltransferase</fullName>
        <ecNumber evidence="5">2.1.1.-</ecNumber>
    </recommendedName>
</protein>